<dbReference type="Pfam" id="PF13490">
    <property type="entry name" value="zf-HC2"/>
    <property type="match status" value="1"/>
</dbReference>
<protein>
    <submittedName>
        <fullName evidence="3">Putative zinc-finger</fullName>
    </submittedName>
</protein>
<gene>
    <name evidence="3" type="ORF">SAMN05216552_101976</name>
</gene>
<feature type="domain" description="Putative zinc-finger" evidence="1">
    <location>
        <begin position="13"/>
        <end position="44"/>
    </location>
</feature>
<evidence type="ECO:0000313" key="3">
    <source>
        <dbReference type="EMBL" id="SFV00654.1"/>
    </source>
</evidence>
<accession>A0A1I7KTM1</accession>
<keyword evidence="3" id="KW-0862">Zinc</keyword>
<dbReference type="InterPro" id="IPR054399">
    <property type="entry name" value="Fervidolysin-like_N_prodom"/>
</dbReference>
<evidence type="ECO:0000259" key="1">
    <source>
        <dbReference type="Pfam" id="PF13490"/>
    </source>
</evidence>
<dbReference type="AlphaFoldDB" id="A0A1I7KTM1"/>
<dbReference type="RefSeq" id="WP_093557268.1">
    <property type="nucleotide sequence ID" value="NZ_FPBO01000019.1"/>
</dbReference>
<keyword evidence="4" id="KW-1185">Reference proteome</keyword>
<dbReference type="InterPro" id="IPR027383">
    <property type="entry name" value="Znf_put"/>
</dbReference>
<reference evidence="4" key="1">
    <citation type="submission" date="2016-10" db="EMBL/GenBank/DDBJ databases">
        <authorList>
            <person name="Varghese N."/>
            <person name="Submissions S."/>
        </authorList>
    </citation>
    <scope>NUCLEOTIDE SEQUENCE [LARGE SCALE GENOMIC DNA]</scope>
    <source>
        <strain evidence="4">CGMCC 1.11014</strain>
    </source>
</reference>
<keyword evidence="3" id="KW-0479">Metal-binding</keyword>
<sequence>MIANEHANRHGAVRELLPWFVSGTLEGEELALVREHLEGCEQCREDVAWQQRLRAAPPSPPSGLDPERALARLMARLEPRENPAPSPQAAAGWPAALAARWRALWSGGGGWMPWALAGQGVLIAGLLVQLVPRDVQDYRALSSGAQPAAGQLVVMFNPDARVAEVQGMLQEHGARLVDGPTATGAYVLDVPAAGRSELVAALRASPAVRLAEPLDAGRAP</sequence>
<dbReference type="OrthoDB" id="5958009at2"/>
<evidence type="ECO:0000313" key="4">
    <source>
        <dbReference type="Proteomes" id="UP000199391"/>
    </source>
</evidence>
<dbReference type="Proteomes" id="UP000199391">
    <property type="component" value="Unassembled WGS sequence"/>
</dbReference>
<proteinExistence type="predicted"/>
<dbReference type="Pfam" id="PF22148">
    <property type="entry name" value="Fervidolysin_NPro-like"/>
    <property type="match status" value="1"/>
</dbReference>
<dbReference type="EMBL" id="FPBO01000019">
    <property type="protein sequence ID" value="SFV00654.1"/>
    <property type="molecule type" value="Genomic_DNA"/>
</dbReference>
<name>A0A1I7KTM1_9BURK</name>
<dbReference type="STRING" id="1035707.SAMN05216552_101976"/>
<dbReference type="InterPro" id="IPR041916">
    <property type="entry name" value="Anti_sigma_zinc_sf"/>
</dbReference>
<dbReference type="Gene3D" id="1.10.10.1320">
    <property type="entry name" value="Anti-sigma factor, zinc-finger domain"/>
    <property type="match status" value="1"/>
</dbReference>
<keyword evidence="3" id="KW-0863">Zinc-finger</keyword>
<evidence type="ECO:0000259" key="2">
    <source>
        <dbReference type="Pfam" id="PF22148"/>
    </source>
</evidence>
<dbReference type="GO" id="GO:0008270">
    <property type="term" value="F:zinc ion binding"/>
    <property type="evidence" value="ECO:0007669"/>
    <property type="project" value="UniProtKB-KW"/>
</dbReference>
<organism evidence="3 4">
    <name type="scientific">Pseudoduganella namucuonensis</name>
    <dbReference type="NCBI Taxonomy" id="1035707"/>
    <lineage>
        <taxon>Bacteria</taxon>
        <taxon>Pseudomonadati</taxon>
        <taxon>Pseudomonadota</taxon>
        <taxon>Betaproteobacteria</taxon>
        <taxon>Burkholderiales</taxon>
        <taxon>Oxalobacteraceae</taxon>
        <taxon>Telluria group</taxon>
        <taxon>Pseudoduganella</taxon>
    </lineage>
</organism>
<feature type="domain" description="Fervidolysin-like N-terminal prodomain" evidence="2">
    <location>
        <begin position="141"/>
        <end position="213"/>
    </location>
</feature>